<feature type="compositionally biased region" description="Basic and acidic residues" evidence="1">
    <location>
        <begin position="14"/>
        <end position="26"/>
    </location>
</feature>
<feature type="region of interest" description="Disordered" evidence="1">
    <location>
        <begin position="1"/>
        <end position="57"/>
    </location>
</feature>
<accession>A0A2T7C730</accession>
<proteinExistence type="predicted"/>
<dbReference type="Gramene" id="PUZ39127">
    <property type="protein sequence ID" value="PUZ39127"/>
    <property type="gene ID" value="GQ55_9G259600"/>
</dbReference>
<reference evidence="2 3" key="1">
    <citation type="submission" date="2018-04" db="EMBL/GenBank/DDBJ databases">
        <title>WGS assembly of Panicum hallii var. hallii HAL2.</title>
        <authorList>
            <person name="Lovell J."/>
            <person name="Jenkins J."/>
            <person name="Lowry D."/>
            <person name="Mamidi S."/>
            <person name="Sreedasyam A."/>
            <person name="Weng X."/>
            <person name="Barry K."/>
            <person name="Bonette J."/>
            <person name="Campitelli B."/>
            <person name="Daum C."/>
            <person name="Gordon S."/>
            <person name="Gould B."/>
            <person name="Lipzen A."/>
            <person name="MacQueen A."/>
            <person name="Palacio-Mejia J."/>
            <person name="Plott C."/>
            <person name="Shakirov E."/>
            <person name="Shu S."/>
            <person name="Yoshinaga Y."/>
            <person name="Zane M."/>
            <person name="Rokhsar D."/>
            <person name="Grimwood J."/>
            <person name="Schmutz J."/>
            <person name="Juenger T."/>
        </authorList>
    </citation>
    <scope>NUCLEOTIDE SEQUENCE [LARGE SCALE GENOMIC DNA]</scope>
    <source>
        <strain evidence="3">cv. HAL2</strain>
    </source>
</reference>
<protein>
    <submittedName>
        <fullName evidence="2">Uncharacterized protein</fullName>
    </submittedName>
</protein>
<keyword evidence="3" id="KW-1185">Reference proteome</keyword>
<organism evidence="2 3">
    <name type="scientific">Panicum hallii var. hallii</name>
    <dbReference type="NCBI Taxonomy" id="1504633"/>
    <lineage>
        <taxon>Eukaryota</taxon>
        <taxon>Viridiplantae</taxon>
        <taxon>Streptophyta</taxon>
        <taxon>Embryophyta</taxon>
        <taxon>Tracheophyta</taxon>
        <taxon>Spermatophyta</taxon>
        <taxon>Magnoliopsida</taxon>
        <taxon>Liliopsida</taxon>
        <taxon>Poales</taxon>
        <taxon>Poaceae</taxon>
        <taxon>PACMAD clade</taxon>
        <taxon>Panicoideae</taxon>
        <taxon>Panicodae</taxon>
        <taxon>Paniceae</taxon>
        <taxon>Panicinae</taxon>
        <taxon>Panicum</taxon>
        <taxon>Panicum sect. Panicum</taxon>
    </lineage>
</organism>
<name>A0A2T7C730_9POAL</name>
<evidence type="ECO:0000313" key="2">
    <source>
        <dbReference type="EMBL" id="PUZ39127.1"/>
    </source>
</evidence>
<dbReference type="EMBL" id="CM009757">
    <property type="protein sequence ID" value="PUZ39127.1"/>
    <property type="molecule type" value="Genomic_DNA"/>
</dbReference>
<evidence type="ECO:0000313" key="3">
    <source>
        <dbReference type="Proteomes" id="UP000244336"/>
    </source>
</evidence>
<dbReference type="AlphaFoldDB" id="A0A2T7C730"/>
<gene>
    <name evidence="2" type="ORF">GQ55_9G259600</name>
</gene>
<sequence length="84" mass="8786">MRSPRLEQGAVDVDDQRGPHASEPRHGRGAPVDDGGRAAGGSQRPAESGGAGVEEGGEELLSCRRHHLLRHGSALCVLLVLGSW</sequence>
<dbReference type="Proteomes" id="UP000244336">
    <property type="component" value="Chromosome 9"/>
</dbReference>
<evidence type="ECO:0000256" key="1">
    <source>
        <dbReference type="SAM" id="MobiDB-lite"/>
    </source>
</evidence>